<sequence>MGNLPKRSSKRTLKAIVASVAVGAAMMFAGNVPAAYAVHDQAFQLDGDVAASTTTNIGGSVQNYDWSSLFGTSGEKLSLPTGFTASVFSKDFNTNANGTFNTSDATTYTTGSKDTLPISTGWQCTASNNVNSKIDVMNAYAAAYTDPDNGHQLLYFGIERNTNTGDANVAFWFLQDTVACNDNGTTASFTGDHKDGDLLVVSAFTNGGAVSTIDVYRWDRPNPSLPGSLNPTSVAHGVDCKSTSAGDDVCATTNGPTNGTNGTITTPWPTANAKDGVGHSLRTSEFYEGGLDLTAKGLGGHCFNTFTGDTRSSQSLTATLFDYSLGTLGECTSKTETTPSFTTQQIPKSGDPAITASDSAKITVTGISTFNATLKFFICGPNVPAGTGCTTGGDQVGSTQTITAQGTFSSSSATITEVGRYCWRAEFSGDSNAGVPSSKDDSTGECFIVTPRQPSLSTQAGTSPVDFGSPVTDTATLSNTADHQGSGGKGTDGSIDPTTGGGKAGGTITFTLLKDDCSTPATGTGTNPQSVNVSGDNTYGPVSFTPDAPGTYHWVASYSGDSPNTLKTDHNTACNDTNEDVVVRQIPTSISTAQKAYPNDSATISSTVAGDNLPSGGKVDFVLYDTLANCQAGGATGKLYTEPTITVGGQNSVTVGTSNTSVAVSTNTTVYWKVTYAPGDQAHTGRQSACAESTQFTFVNDSGPGTLYP</sequence>
<dbReference type="AlphaFoldDB" id="W9G276"/>
<evidence type="ECO:0000256" key="1">
    <source>
        <dbReference type="SAM" id="MobiDB-lite"/>
    </source>
</evidence>
<evidence type="ECO:0000313" key="4">
    <source>
        <dbReference type="Proteomes" id="UP000019489"/>
    </source>
</evidence>
<feature type="region of interest" description="Disordered" evidence="1">
    <location>
        <begin position="431"/>
        <end position="503"/>
    </location>
</feature>
<protein>
    <recommendedName>
        <fullName evidence="5">Hemagglutinin</fullName>
    </recommendedName>
</protein>
<name>W9G276_9MICO</name>
<proteinExistence type="predicted"/>
<organism evidence="3 4">
    <name type="scientific">Intrasporangium oryzae NRRL B-24470</name>
    <dbReference type="NCBI Taxonomy" id="1386089"/>
    <lineage>
        <taxon>Bacteria</taxon>
        <taxon>Bacillati</taxon>
        <taxon>Actinomycetota</taxon>
        <taxon>Actinomycetes</taxon>
        <taxon>Micrococcales</taxon>
        <taxon>Intrasporangiaceae</taxon>
        <taxon>Intrasporangium</taxon>
    </lineage>
</organism>
<dbReference type="EMBL" id="AWSA01000056">
    <property type="protein sequence ID" value="EWT00075.1"/>
    <property type="molecule type" value="Genomic_DNA"/>
</dbReference>
<feature type="compositionally biased region" description="Low complexity" evidence="1">
    <location>
        <begin position="252"/>
        <end position="270"/>
    </location>
</feature>
<dbReference type="eggNOG" id="ENOG502Z9P6">
    <property type="taxonomic scope" value="Bacteria"/>
</dbReference>
<accession>W9G276</accession>
<dbReference type="RefSeq" id="WP_157557775.1">
    <property type="nucleotide sequence ID" value="NZ_AWSA01000056.1"/>
</dbReference>
<gene>
    <name evidence="3" type="ORF">N865_18020</name>
</gene>
<dbReference type="Proteomes" id="UP000019489">
    <property type="component" value="Unassembled WGS sequence"/>
</dbReference>
<evidence type="ECO:0000256" key="2">
    <source>
        <dbReference type="SAM" id="SignalP"/>
    </source>
</evidence>
<reference evidence="3 4" key="1">
    <citation type="submission" date="2013-08" db="EMBL/GenBank/DDBJ databases">
        <title>Intrasporangium oryzae NRRL B-24470.</title>
        <authorList>
            <person name="Liu H."/>
            <person name="Wang G."/>
        </authorList>
    </citation>
    <scope>NUCLEOTIDE SEQUENCE [LARGE SCALE GENOMIC DNA]</scope>
    <source>
        <strain evidence="3 4">NRRL B-24470</strain>
    </source>
</reference>
<feature type="chain" id="PRO_5004920121" description="Hemagglutinin" evidence="2">
    <location>
        <begin position="35"/>
        <end position="709"/>
    </location>
</feature>
<evidence type="ECO:0000313" key="3">
    <source>
        <dbReference type="EMBL" id="EWT00075.1"/>
    </source>
</evidence>
<feature type="region of interest" description="Disordered" evidence="1">
    <location>
        <begin position="251"/>
        <end position="271"/>
    </location>
</feature>
<comment type="caution">
    <text evidence="3">The sequence shown here is derived from an EMBL/GenBank/DDBJ whole genome shotgun (WGS) entry which is preliminary data.</text>
</comment>
<dbReference type="STRING" id="1386089.N865_18020"/>
<keyword evidence="4" id="KW-1185">Reference proteome</keyword>
<feature type="compositionally biased region" description="Polar residues" evidence="1">
    <location>
        <begin position="452"/>
        <end position="462"/>
    </location>
</feature>
<feature type="compositionally biased region" description="Polar residues" evidence="1">
    <location>
        <begin position="471"/>
        <end position="483"/>
    </location>
</feature>
<keyword evidence="2" id="KW-0732">Signal</keyword>
<dbReference type="OrthoDB" id="3764858at2"/>
<evidence type="ECO:0008006" key="5">
    <source>
        <dbReference type="Google" id="ProtNLM"/>
    </source>
</evidence>
<feature type="signal peptide" evidence="2">
    <location>
        <begin position="1"/>
        <end position="34"/>
    </location>
</feature>